<dbReference type="EMBL" id="JACGWZ010000004">
    <property type="protein sequence ID" value="MBA8825734.1"/>
    <property type="molecule type" value="Genomic_DNA"/>
</dbReference>
<keyword evidence="2" id="KW-1185">Reference proteome</keyword>
<protein>
    <submittedName>
        <fullName evidence="1">Uncharacterized protein</fullName>
    </submittedName>
</protein>
<evidence type="ECO:0000313" key="1">
    <source>
        <dbReference type="EMBL" id="MBA8825734.1"/>
    </source>
</evidence>
<name>A0A839DW53_9PSEU</name>
<dbReference type="Proteomes" id="UP000569329">
    <property type="component" value="Unassembled WGS sequence"/>
</dbReference>
<evidence type="ECO:0000313" key="2">
    <source>
        <dbReference type="Proteomes" id="UP000569329"/>
    </source>
</evidence>
<organism evidence="1 2">
    <name type="scientific">Halosaccharopolyspora lacisalsi</name>
    <dbReference type="NCBI Taxonomy" id="1000566"/>
    <lineage>
        <taxon>Bacteria</taxon>
        <taxon>Bacillati</taxon>
        <taxon>Actinomycetota</taxon>
        <taxon>Actinomycetes</taxon>
        <taxon>Pseudonocardiales</taxon>
        <taxon>Pseudonocardiaceae</taxon>
        <taxon>Halosaccharopolyspora</taxon>
    </lineage>
</organism>
<dbReference type="AlphaFoldDB" id="A0A839DW53"/>
<reference evidence="1 2" key="1">
    <citation type="submission" date="2020-07" db="EMBL/GenBank/DDBJ databases">
        <title>Sequencing the genomes of 1000 actinobacteria strains.</title>
        <authorList>
            <person name="Klenk H.-P."/>
        </authorList>
    </citation>
    <scope>NUCLEOTIDE SEQUENCE [LARGE SCALE GENOMIC DNA]</scope>
    <source>
        <strain evidence="1 2">DSM 45975</strain>
    </source>
</reference>
<comment type="caution">
    <text evidence="1">The sequence shown here is derived from an EMBL/GenBank/DDBJ whole genome shotgun (WGS) entry which is preliminary data.</text>
</comment>
<gene>
    <name evidence="1" type="ORF">FHX42_003100</name>
</gene>
<sequence>MAPHPVQVQVRMCSGIAAVSLPQAGQVLLAGNQRSTTMTSRPYQWALYSSMLRNCDHEASEIARARWWLASMVRTERS</sequence>
<accession>A0A839DW53</accession>
<proteinExistence type="predicted"/>